<feature type="transmembrane region" description="Helical" evidence="1">
    <location>
        <begin position="28"/>
        <end position="49"/>
    </location>
</feature>
<sequence>MNHSDRISTKKAREKIRHKIANWLETRWATPAYAGWLLLALAIFFFGAATNTMSGWLYVISGVTIALLSIAAVLPVRSLRSLQLHRISTQPISAGDDLRIEIEITNPTSQPKTLLQIQDILPWVLGEPVTTAIEEIPANQVYRWVYYQPTQRRGVYHWHEVQLRTGTPLGLFWCRRSRQVPATAIVYPKVLPLNTCPLIENIGDQETNQNQSDRRFHNANEGITRNLRPYRYGDPIRMVHWRSSARYGELRVRELETSTGGQEVAIALDSGSPWNFDYFEQAVIAAASLYFYASRNQMNVRLWTATTGLVHGNRRVLETLAATNAQEPTSAELPSIPVIWLTQNPESLNNLPPGSRWVFWPNLEAKKPGFYKNVGGVAEIIQRNPVSHQTFPGIQIDPERSLQLQLQSRSK</sequence>
<dbReference type="EMBL" id="CP159837">
    <property type="protein sequence ID" value="XCM40236.1"/>
    <property type="molecule type" value="Genomic_DNA"/>
</dbReference>
<dbReference type="PANTHER" id="PTHR34351:SF1">
    <property type="entry name" value="SLR1927 PROTEIN"/>
    <property type="match status" value="1"/>
</dbReference>
<name>A0AAU8JNE2_9CYAN</name>
<evidence type="ECO:0000259" key="2">
    <source>
        <dbReference type="Pfam" id="PF01882"/>
    </source>
</evidence>
<protein>
    <submittedName>
        <fullName evidence="3">DUF58 domain-containing protein</fullName>
    </submittedName>
</protein>
<dbReference type="AlphaFoldDB" id="A0AAU8JNE2"/>
<organism evidence="3">
    <name type="scientific">Planktothricoides raciborskii GIHE-MW2</name>
    <dbReference type="NCBI Taxonomy" id="2792601"/>
    <lineage>
        <taxon>Bacteria</taxon>
        <taxon>Bacillati</taxon>
        <taxon>Cyanobacteriota</taxon>
        <taxon>Cyanophyceae</taxon>
        <taxon>Oscillatoriophycideae</taxon>
        <taxon>Oscillatoriales</taxon>
        <taxon>Oscillatoriaceae</taxon>
        <taxon>Planktothricoides</taxon>
    </lineage>
</organism>
<keyword evidence="1" id="KW-1133">Transmembrane helix</keyword>
<evidence type="ECO:0000256" key="1">
    <source>
        <dbReference type="SAM" id="Phobius"/>
    </source>
</evidence>
<reference evidence="3" key="1">
    <citation type="submission" date="2024-07" db="EMBL/GenBank/DDBJ databases">
        <authorList>
            <person name="Kim Y.J."/>
            <person name="Jeong J.Y."/>
        </authorList>
    </citation>
    <scope>NUCLEOTIDE SEQUENCE</scope>
    <source>
        <strain evidence="3">GIHE-MW2</strain>
    </source>
</reference>
<keyword evidence="1" id="KW-0472">Membrane</keyword>
<feature type="transmembrane region" description="Helical" evidence="1">
    <location>
        <begin position="55"/>
        <end position="76"/>
    </location>
</feature>
<accession>A0AAU8JNE2</accession>
<evidence type="ECO:0000313" key="3">
    <source>
        <dbReference type="EMBL" id="XCM40236.1"/>
    </source>
</evidence>
<gene>
    <name evidence="3" type="ORF">ABWT76_004786</name>
</gene>
<dbReference type="Pfam" id="PF01882">
    <property type="entry name" value="DUF58"/>
    <property type="match status" value="1"/>
</dbReference>
<keyword evidence="1" id="KW-0812">Transmembrane</keyword>
<dbReference type="RefSeq" id="WP_054464278.1">
    <property type="nucleotide sequence ID" value="NZ_CP159837.1"/>
</dbReference>
<feature type="domain" description="DUF58" evidence="2">
    <location>
        <begin position="227"/>
        <end position="329"/>
    </location>
</feature>
<proteinExistence type="predicted"/>
<dbReference type="PANTHER" id="PTHR34351">
    <property type="entry name" value="SLR1927 PROTEIN-RELATED"/>
    <property type="match status" value="1"/>
</dbReference>
<dbReference type="InterPro" id="IPR002881">
    <property type="entry name" value="DUF58"/>
</dbReference>